<protein>
    <recommendedName>
        <fullName evidence="3">HTH CENPB-type domain-containing protein</fullName>
    </recommendedName>
</protein>
<dbReference type="Proteomes" id="UP001146120">
    <property type="component" value="Unassembled WGS sequence"/>
</dbReference>
<gene>
    <name evidence="4" type="ORF">N0F65_000949</name>
</gene>
<dbReference type="InterPro" id="IPR050863">
    <property type="entry name" value="CenT-Element_Derived"/>
</dbReference>
<dbReference type="GO" id="GO:0003677">
    <property type="term" value="F:DNA binding"/>
    <property type="evidence" value="ECO:0007669"/>
    <property type="project" value="UniProtKB-KW"/>
</dbReference>
<name>A0AAV2YNJ4_9STRA</name>
<dbReference type="PANTHER" id="PTHR19303:SF74">
    <property type="entry name" value="POGO TRANSPOSABLE ELEMENT WITH KRAB DOMAIN"/>
    <property type="match status" value="1"/>
</dbReference>
<feature type="region of interest" description="Disordered" evidence="2">
    <location>
        <begin position="622"/>
        <end position="644"/>
    </location>
</feature>
<sequence>MPTQRMPKTYKEKKEVITWIETSGGGVPTRAEKRFRDVLGWKVSGAQIRCWWKNREAVMQATDTRLRMSGGGSKPVLGELEDLLFDMILFRRANNEKVTRIWIQTQAVNLAREELGNETFQASDNWLASFMQRYHLSLRRTTNLTVLSSEELVQRAFNFLAYLVEHLPLWELDRVVLMDEMAVFFEDPRRQTVNEMSARHVVMRTTGFASMQMTVILAVTAAGRKLPPVMIMKGKNVTAKVEKRCGVYIMPQPSAWTNKELLIEWLDIVFPSVLDQVKTKAIIWDSMRAHIAKVVKAHCAKKNIAMVVIPGGLTPYVQAGDIGIYKSFENKMSTHINKWKRFGRVEFTRGGNPKPPNIDEVVQWVRLQVPESVVMESVWCAGFDPDFTHWHISKHGVYGEAFSAKWIAEDRDVFAVQAANILGVSQYMKTTHTDLVEQYRQNHPPVKKKAEESTIRGSAPIRSSDAPSSCRPAQALAGETFVLWVAESMRPLTIVEDRGFIDYINFVLNVIGGVNLKISGRAAVHGFNAAQPSSVNSFCHKLNVFFPLYSLTTDIWTDSLRAFALLTHHCVNEGYQSHNYLLSVGSFPGKHDADRTACVLESSMKKRSLGKEGRTMLVRDDASNAHHYRHESKNQPSQGKIRWG</sequence>
<dbReference type="GO" id="GO:0005634">
    <property type="term" value="C:nucleus"/>
    <property type="evidence" value="ECO:0007669"/>
    <property type="project" value="TreeGrafter"/>
</dbReference>
<keyword evidence="5" id="KW-1185">Reference proteome</keyword>
<dbReference type="PANTHER" id="PTHR19303">
    <property type="entry name" value="TRANSPOSON"/>
    <property type="match status" value="1"/>
</dbReference>
<proteinExistence type="predicted"/>
<keyword evidence="1" id="KW-0238">DNA-binding</keyword>
<organism evidence="4 5">
    <name type="scientific">Lagenidium giganteum</name>
    <dbReference type="NCBI Taxonomy" id="4803"/>
    <lineage>
        <taxon>Eukaryota</taxon>
        <taxon>Sar</taxon>
        <taxon>Stramenopiles</taxon>
        <taxon>Oomycota</taxon>
        <taxon>Peronosporomycetes</taxon>
        <taxon>Pythiales</taxon>
        <taxon>Pythiaceae</taxon>
    </lineage>
</organism>
<feature type="domain" description="HTH CENPB-type" evidence="3">
    <location>
        <begin position="68"/>
        <end position="140"/>
    </location>
</feature>
<dbReference type="InterPro" id="IPR009057">
    <property type="entry name" value="Homeodomain-like_sf"/>
</dbReference>
<dbReference type="InterPro" id="IPR006600">
    <property type="entry name" value="HTH_CenpB_DNA-bd_dom"/>
</dbReference>
<comment type="caution">
    <text evidence="4">The sequence shown here is derived from an EMBL/GenBank/DDBJ whole genome shotgun (WGS) entry which is preliminary data.</text>
</comment>
<dbReference type="EMBL" id="DAKRPA010000239">
    <property type="protein sequence ID" value="DAZ94669.1"/>
    <property type="molecule type" value="Genomic_DNA"/>
</dbReference>
<evidence type="ECO:0000259" key="3">
    <source>
        <dbReference type="PROSITE" id="PS51253"/>
    </source>
</evidence>
<evidence type="ECO:0000313" key="4">
    <source>
        <dbReference type="EMBL" id="DAZ94669.1"/>
    </source>
</evidence>
<dbReference type="SMART" id="SM00674">
    <property type="entry name" value="CENPB"/>
    <property type="match status" value="1"/>
</dbReference>
<evidence type="ECO:0000256" key="2">
    <source>
        <dbReference type="SAM" id="MobiDB-lite"/>
    </source>
</evidence>
<reference evidence="4" key="1">
    <citation type="submission" date="2022-11" db="EMBL/GenBank/DDBJ databases">
        <authorList>
            <person name="Morgan W.R."/>
            <person name="Tartar A."/>
        </authorList>
    </citation>
    <scope>NUCLEOTIDE SEQUENCE</scope>
    <source>
        <strain evidence="4">ARSEF 373</strain>
    </source>
</reference>
<dbReference type="SUPFAM" id="SSF46689">
    <property type="entry name" value="Homeodomain-like"/>
    <property type="match status" value="1"/>
</dbReference>
<reference evidence="4" key="2">
    <citation type="journal article" date="2023" name="Microbiol Resour">
        <title>Decontamination and Annotation of the Draft Genome Sequence of the Oomycete Lagenidium giganteum ARSEF 373.</title>
        <authorList>
            <person name="Morgan W.R."/>
            <person name="Tartar A."/>
        </authorList>
    </citation>
    <scope>NUCLEOTIDE SEQUENCE</scope>
    <source>
        <strain evidence="4">ARSEF 373</strain>
    </source>
</reference>
<dbReference type="Pfam" id="PF03184">
    <property type="entry name" value="DDE_1"/>
    <property type="match status" value="1"/>
</dbReference>
<dbReference type="InterPro" id="IPR004875">
    <property type="entry name" value="DDE_SF_endonuclease_dom"/>
</dbReference>
<feature type="region of interest" description="Disordered" evidence="2">
    <location>
        <begin position="441"/>
        <end position="469"/>
    </location>
</feature>
<dbReference type="AlphaFoldDB" id="A0AAV2YNJ4"/>
<evidence type="ECO:0000313" key="5">
    <source>
        <dbReference type="Proteomes" id="UP001146120"/>
    </source>
</evidence>
<dbReference type="Gene3D" id="1.10.10.60">
    <property type="entry name" value="Homeodomain-like"/>
    <property type="match status" value="1"/>
</dbReference>
<dbReference type="Gene3D" id="1.10.10.1070">
    <property type="entry name" value="Zinc finger, BED domain-containing"/>
    <property type="match status" value="1"/>
</dbReference>
<dbReference type="SUPFAM" id="SSF140996">
    <property type="entry name" value="Hermes dimerisation domain"/>
    <property type="match status" value="1"/>
</dbReference>
<dbReference type="Pfam" id="PF03221">
    <property type="entry name" value="HTH_Tnp_Tc5"/>
    <property type="match status" value="1"/>
</dbReference>
<dbReference type="PROSITE" id="PS51253">
    <property type="entry name" value="HTH_CENPB"/>
    <property type="match status" value="1"/>
</dbReference>
<accession>A0AAV2YNJ4</accession>
<evidence type="ECO:0000256" key="1">
    <source>
        <dbReference type="ARBA" id="ARBA00023125"/>
    </source>
</evidence>